<dbReference type="OMA" id="HPKMSPA"/>
<gene>
    <name evidence="3" type="ORF">THAOC_04121</name>
</gene>
<name>K0T644_THAOC</name>
<feature type="compositionally biased region" description="Acidic residues" evidence="1">
    <location>
        <begin position="85"/>
        <end position="94"/>
    </location>
</feature>
<keyword evidence="4" id="KW-1185">Reference proteome</keyword>
<dbReference type="OrthoDB" id="49439at2759"/>
<feature type="compositionally biased region" description="Basic residues" evidence="1">
    <location>
        <begin position="519"/>
        <end position="528"/>
    </location>
</feature>
<feature type="non-terminal residue" evidence="3">
    <location>
        <position position="789"/>
    </location>
</feature>
<evidence type="ECO:0000256" key="1">
    <source>
        <dbReference type="SAM" id="MobiDB-lite"/>
    </source>
</evidence>
<dbReference type="EMBL" id="AGNL01003858">
    <property type="protein sequence ID" value="EJK74213.1"/>
    <property type="molecule type" value="Genomic_DNA"/>
</dbReference>
<reference evidence="3 4" key="1">
    <citation type="journal article" date="2012" name="Genome Biol.">
        <title>Genome and low-iron response of an oceanic diatom adapted to chronic iron limitation.</title>
        <authorList>
            <person name="Lommer M."/>
            <person name="Specht M."/>
            <person name="Roy A.S."/>
            <person name="Kraemer L."/>
            <person name="Andreson R."/>
            <person name="Gutowska M.A."/>
            <person name="Wolf J."/>
            <person name="Bergner S.V."/>
            <person name="Schilhabel M.B."/>
            <person name="Klostermeier U.C."/>
            <person name="Beiko R.G."/>
            <person name="Rosenstiel P."/>
            <person name="Hippler M."/>
            <person name="Laroche J."/>
        </authorList>
    </citation>
    <scope>NUCLEOTIDE SEQUENCE [LARGE SCALE GENOMIC DNA]</scope>
    <source>
        <strain evidence="3 4">CCMP1005</strain>
    </source>
</reference>
<sequence>MMRSIALPAALGAVLASHQVGAFSTPRTSTGFAAPSRGSLVAGDVTISIDGTEQQQRCIINGRPRVNGMCLFAESPGESEGSSETSDDDDELETEGSTTGLFIPGFSDQFEKEPEVEKKKEPEKPKPTPVVKKPEPVVVKKEEPVKVEPKPVAKVEPVAAKAPEVAKSEVRRPPPSAKNLGPDLSEDVSKSIIDLPSLPSLPSLPKISLPFGSKDPTPPPKPPPSGDDAIAAALGGAVYGAAAGLYVDAVTDVLLDTDLPALAPPAALGAAVGAAAFVGVNQGGIVGTVAKFIFAGPINYVKDGITRKIDQTVDDIKSTPQRIQDAAVKKVEDTVDEIKATPGKIADAAKQKVDDTVEEIKATPGKVVDATKRKVDETVEEIKATPGRIAESVEDAIEGAVEEVVETVEEVVSIPAQKLEEIGIKLPEYDVTAEVKPPSPPVPPKQQGSSLLPPPDAKIELPQIFNKGSEAPKKKSTPPPQKKKAAPKKEAAPVELPKLSFPKLSIPDTPPKPKTQAKPVKKSPPKKKKQDDNFVFSETSLLKFKSTIKKSTPSPAPVPAPKKQAAKPKKQASKPQARKGAALSPQLTVQKIAQAQKKKPSKKVASKEPAKKIDVPPVKGRPTFSLFGLGGGTGPSAPEPASTPKAKSVSKTASAPRGVPTIANWKLLSDNTISGLISGSSSFKDGSPVTTSVIIDKASSNSVVRTKSGSRYFLGEMDASKPAASGFGGFFGGSSPAPAPPAPVAPTFPAVDKAAEVAAERKAAQERKQAQIAEQKRAAEEARAKAAAE</sequence>
<feature type="chain" id="PRO_5003841627" evidence="2">
    <location>
        <begin position="23"/>
        <end position="789"/>
    </location>
</feature>
<dbReference type="SUPFAM" id="SSF58113">
    <property type="entry name" value="Apolipoprotein A-I"/>
    <property type="match status" value="1"/>
</dbReference>
<feature type="compositionally biased region" description="Low complexity" evidence="1">
    <location>
        <begin position="74"/>
        <end position="84"/>
    </location>
</feature>
<protein>
    <submittedName>
        <fullName evidence="3">Uncharacterized protein</fullName>
    </submittedName>
</protein>
<organism evidence="3 4">
    <name type="scientific">Thalassiosira oceanica</name>
    <name type="common">Marine diatom</name>
    <dbReference type="NCBI Taxonomy" id="159749"/>
    <lineage>
        <taxon>Eukaryota</taxon>
        <taxon>Sar</taxon>
        <taxon>Stramenopiles</taxon>
        <taxon>Ochrophyta</taxon>
        <taxon>Bacillariophyta</taxon>
        <taxon>Coscinodiscophyceae</taxon>
        <taxon>Thalassiosirophycidae</taxon>
        <taxon>Thalassiosirales</taxon>
        <taxon>Thalassiosiraceae</taxon>
        <taxon>Thalassiosira</taxon>
    </lineage>
</organism>
<feature type="compositionally biased region" description="Basic and acidic residues" evidence="1">
    <location>
        <begin position="109"/>
        <end position="132"/>
    </location>
</feature>
<evidence type="ECO:0000313" key="4">
    <source>
        <dbReference type="Proteomes" id="UP000266841"/>
    </source>
</evidence>
<dbReference type="Gene3D" id="1.20.120.20">
    <property type="entry name" value="Apolipoprotein"/>
    <property type="match status" value="1"/>
</dbReference>
<feature type="region of interest" description="Disordered" evidence="1">
    <location>
        <begin position="759"/>
        <end position="789"/>
    </location>
</feature>
<feature type="compositionally biased region" description="Low complexity" evidence="1">
    <location>
        <begin position="206"/>
        <end position="215"/>
    </location>
</feature>
<feature type="compositionally biased region" description="Pro residues" evidence="1">
    <location>
        <begin position="216"/>
        <end position="225"/>
    </location>
</feature>
<evidence type="ECO:0000256" key="2">
    <source>
        <dbReference type="SAM" id="SignalP"/>
    </source>
</evidence>
<accession>K0T644</accession>
<feature type="region of interest" description="Disordered" evidence="1">
    <location>
        <begin position="162"/>
        <end position="185"/>
    </location>
</feature>
<feature type="region of interest" description="Disordered" evidence="1">
    <location>
        <begin position="206"/>
        <end position="229"/>
    </location>
</feature>
<dbReference type="AlphaFoldDB" id="K0T644"/>
<comment type="caution">
    <text evidence="3">The sequence shown here is derived from an EMBL/GenBank/DDBJ whole genome shotgun (WGS) entry which is preliminary data.</text>
</comment>
<evidence type="ECO:0000313" key="3">
    <source>
        <dbReference type="EMBL" id="EJK74213.1"/>
    </source>
</evidence>
<feature type="compositionally biased region" description="Basic and acidic residues" evidence="1">
    <location>
        <begin position="605"/>
        <end position="614"/>
    </location>
</feature>
<proteinExistence type="predicted"/>
<dbReference type="eggNOG" id="ENOG502SC88">
    <property type="taxonomic scope" value="Eukaryota"/>
</dbReference>
<feature type="region of interest" description="Disordered" evidence="1">
    <location>
        <begin position="72"/>
        <end position="132"/>
    </location>
</feature>
<dbReference type="Proteomes" id="UP000266841">
    <property type="component" value="Unassembled WGS sequence"/>
</dbReference>
<feature type="signal peptide" evidence="2">
    <location>
        <begin position="1"/>
        <end position="22"/>
    </location>
</feature>
<keyword evidence="2" id="KW-0732">Signal</keyword>
<feature type="region of interest" description="Disordered" evidence="1">
    <location>
        <begin position="433"/>
        <end position="656"/>
    </location>
</feature>